<protein>
    <submittedName>
        <fullName evidence="1">GrpB-like predicted nucleotidyltransferase (UPF0157 family)</fullName>
    </submittedName>
</protein>
<accession>A0A841HW56</accession>
<dbReference type="RefSeq" id="WP_183983768.1">
    <property type="nucleotide sequence ID" value="NZ_JACHHG010000001.1"/>
</dbReference>
<gene>
    <name evidence="1" type="ORF">HNR42_000306</name>
</gene>
<keyword evidence="1" id="KW-0808">Transferase</keyword>
<organism evidence="1 2">
    <name type="scientific">Deinobacterium chartae</name>
    <dbReference type="NCBI Taxonomy" id="521158"/>
    <lineage>
        <taxon>Bacteria</taxon>
        <taxon>Thermotogati</taxon>
        <taxon>Deinococcota</taxon>
        <taxon>Deinococci</taxon>
        <taxon>Deinococcales</taxon>
        <taxon>Deinococcaceae</taxon>
        <taxon>Deinobacterium</taxon>
    </lineage>
</organism>
<comment type="caution">
    <text evidence="1">The sequence shown here is derived from an EMBL/GenBank/DDBJ whole genome shotgun (WGS) entry which is preliminary data.</text>
</comment>
<proteinExistence type="predicted"/>
<dbReference type="AlphaFoldDB" id="A0A841HW56"/>
<dbReference type="GO" id="GO:0016740">
    <property type="term" value="F:transferase activity"/>
    <property type="evidence" value="ECO:0007669"/>
    <property type="project" value="UniProtKB-KW"/>
</dbReference>
<evidence type="ECO:0000313" key="2">
    <source>
        <dbReference type="Proteomes" id="UP000569951"/>
    </source>
</evidence>
<dbReference type="Pfam" id="PF04229">
    <property type="entry name" value="GrpB"/>
    <property type="match status" value="1"/>
</dbReference>
<dbReference type="Gene3D" id="3.30.460.10">
    <property type="entry name" value="Beta Polymerase, domain 2"/>
    <property type="match status" value="1"/>
</dbReference>
<dbReference type="Proteomes" id="UP000569951">
    <property type="component" value="Unassembled WGS sequence"/>
</dbReference>
<name>A0A841HW56_9DEIO</name>
<dbReference type="EMBL" id="JACHHG010000001">
    <property type="protein sequence ID" value="MBB6096894.1"/>
    <property type="molecule type" value="Genomic_DNA"/>
</dbReference>
<dbReference type="SUPFAM" id="SSF81301">
    <property type="entry name" value="Nucleotidyltransferase"/>
    <property type="match status" value="1"/>
</dbReference>
<dbReference type="InterPro" id="IPR007344">
    <property type="entry name" value="GrpB/CoaE"/>
</dbReference>
<evidence type="ECO:0000313" key="1">
    <source>
        <dbReference type="EMBL" id="MBB6096894.1"/>
    </source>
</evidence>
<reference evidence="1 2" key="1">
    <citation type="submission" date="2020-08" db="EMBL/GenBank/DDBJ databases">
        <title>Genomic Encyclopedia of Type Strains, Phase IV (KMG-IV): sequencing the most valuable type-strain genomes for metagenomic binning, comparative biology and taxonomic classification.</title>
        <authorList>
            <person name="Goeker M."/>
        </authorList>
    </citation>
    <scope>NUCLEOTIDE SEQUENCE [LARGE SCALE GENOMIC DNA]</scope>
    <source>
        <strain evidence="1 2">DSM 21458</strain>
    </source>
</reference>
<sequence>MRETVRLTEVTLEVFERYEALAGRLAERIRELCPAARVEHVGATAVPGLLTKGDLDLACVLEAQEFAEAVRVLDRHFARAQPENWVEGVFASFELPALPGVPDLDAALQVTVRGSGYDFFVRLRDRMRASPRWRAEMNAAKRAQALEGPAAYRAQERRICPGAGLDRSGRRRRGLVRLRSVPAAARNRAAGQRAARER</sequence>
<keyword evidence="2" id="KW-1185">Reference proteome</keyword>
<dbReference type="InterPro" id="IPR043519">
    <property type="entry name" value="NT_sf"/>
</dbReference>